<keyword evidence="1 3" id="KW-0732">Signal</keyword>
<evidence type="ECO:0000256" key="2">
    <source>
        <dbReference type="ARBA" id="ARBA00093774"/>
    </source>
</evidence>
<sequence>MQKTLRKPVLAVAAFAAGAAIALTGCSSDSDDSTASSVASAAASATDQAKATVDGLSNDKAQEILRTAVNPDTPADKIPDVVDTSNPATQAAIIGYAKGSSAGGYTPDVYSVKSVAAGDEVDGNDTATVTVAVASPHTPEPVDITLTYVEIDGDWKLSGDAVTQLAGMSGGR</sequence>
<dbReference type="InterPro" id="IPR058644">
    <property type="entry name" value="Mtb12-like_C"/>
</dbReference>
<evidence type="ECO:0000313" key="5">
    <source>
        <dbReference type="EMBL" id="GAA3952866.1"/>
    </source>
</evidence>
<feature type="signal peptide" evidence="3">
    <location>
        <begin position="1"/>
        <end position="22"/>
    </location>
</feature>
<evidence type="ECO:0000259" key="4">
    <source>
        <dbReference type="Pfam" id="PF26580"/>
    </source>
</evidence>
<comment type="similarity">
    <text evidence="2">Belongs to the MTB12 family.</text>
</comment>
<feature type="chain" id="PRO_5046218468" description="Low molecular weight antigen MTB12-like C-terminal domain-containing protein" evidence="3">
    <location>
        <begin position="23"/>
        <end position="172"/>
    </location>
</feature>
<reference evidence="6" key="1">
    <citation type="journal article" date="2019" name="Int. J. Syst. Evol. Microbiol.">
        <title>The Global Catalogue of Microorganisms (GCM) 10K type strain sequencing project: providing services to taxonomists for standard genome sequencing and annotation.</title>
        <authorList>
            <consortium name="The Broad Institute Genomics Platform"/>
            <consortium name="The Broad Institute Genome Sequencing Center for Infectious Disease"/>
            <person name="Wu L."/>
            <person name="Ma J."/>
        </authorList>
    </citation>
    <scope>NUCLEOTIDE SEQUENCE [LARGE SCALE GENOMIC DNA]</scope>
    <source>
        <strain evidence="6">JCM 16923</strain>
    </source>
</reference>
<proteinExistence type="inferred from homology"/>
<gene>
    <name evidence="5" type="ORF">GCM10022231_08740</name>
</gene>
<evidence type="ECO:0000256" key="3">
    <source>
        <dbReference type="SAM" id="SignalP"/>
    </source>
</evidence>
<dbReference type="RefSeq" id="WP_344780984.1">
    <property type="nucleotide sequence ID" value="NZ_BAAAZW010000002.1"/>
</dbReference>
<evidence type="ECO:0000256" key="1">
    <source>
        <dbReference type="ARBA" id="ARBA00022729"/>
    </source>
</evidence>
<feature type="domain" description="Low molecular weight antigen MTB12-like C-terminal" evidence="4">
    <location>
        <begin position="59"/>
        <end position="170"/>
    </location>
</feature>
<dbReference type="PROSITE" id="PS51257">
    <property type="entry name" value="PROKAR_LIPOPROTEIN"/>
    <property type="match status" value="1"/>
</dbReference>
<dbReference type="Pfam" id="PF26580">
    <property type="entry name" value="Mtb12_C"/>
    <property type="match status" value="1"/>
</dbReference>
<protein>
    <recommendedName>
        <fullName evidence="4">Low molecular weight antigen MTB12-like C-terminal domain-containing protein</fullName>
    </recommendedName>
</protein>
<evidence type="ECO:0000313" key="6">
    <source>
        <dbReference type="Proteomes" id="UP001418444"/>
    </source>
</evidence>
<comment type="caution">
    <text evidence="5">The sequence shown here is derived from an EMBL/GenBank/DDBJ whole genome shotgun (WGS) entry which is preliminary data.</text>
</comment>
<keyword evidence="6" id="KW-1185">Reference proteome</keyword>
<dbReference type="EMBL" id="BAAAZW010000002">
    <property type="protein sequence ID" value="GAA3952866.1"/>
    <property type="molecule type" value="Genomic_DNA"/>
</dbReference>
<organism evidence="5 6">
    <name type="scientific">Gordonia caeni</name>
    <dbReference type="NCBI Taxonomy" id="1007097"/>
    <lineage>
        <taxon>Bacteria</taxon>
        <taxon>Bacillati</taxon>
        <taxon>Actinomycetota</taxon>
        <taxon>Actinomycetes</taxon>
        <taxon>Mycobacteriales</taxon>
        <taxon>Gordoniaceae</taxon>
        <taxon>Gordonia</taxon>
    </lineage>
</organism>
<dbReference type="Proteomes" id="UP001418444">
    <property type="component" value="Unassembled WGS sequence"/>
</dbReference>
<accession>A0ABP7NSE3</accession>
<name>A0ABP7NSE3_9ACTN</name>